<dbReference type="Gene3D" id="1.25.40.20">
    <property type="entry name" value="Ankyrin repeat-containing domain"/>
    <property type="match status" value="2"/>
</dbReference>
<sequence length="693" mass="80599">MFLSITHGIIAFLTYIQQNDGKNEDTIEADDPLDENDNPDGQYLNVKRNDDKVQLKLNISWQPNGSNEYISIKRYIDANYHNAETVFQNALKDEIFTYIVENTKDDKKDPDLIKAVRQMINTPEKVPFYKLYQNKLNKCAIKAKLDRGDDPLAQDEKLGETFLHLLCGGKRRDRQIMRDIVTMICEKAPYIKTKRSKKGKTPYQLAKMTHKNDILHLLAYDDEKTQIEEKLFDTTCTSEARELVNALSNGNKDKINNFLKDESRSPEEKEIILRIHLNRKMQTIVHFAILFCQNEIAIELLKFMNIVDMETFNDSDGLSLLHYAVREPSNKTLVDFLVEKHENQINVVCKSQKTPLIYAVENMSDTISLHLLDNKADIVATANDVPDYNPLFSAMTRKRRSCCKNIKTNKCGRCLRHRELMVRLVKHQKFEVDHFVDFIRNCQDFTTLIQFSEILLNEGVTISCYITKMSKNRGKLREFYTTLDDCGVNQPPLWKKISDNFSLSRERDESKSEMKIFTALEIQRFSPHCFYEIGVRIVVFLKQRKVSVKEIHNGIKEKLPGRLDLLKYLEPFVEKNCISALSEEEQEPFKVMLGSCRVRDDDWRTFCSHIVKLEDHEITKISQVKNLQRNVSPSEEMVKRMIQSKPDMSLYKFHQVLHGVSQEAANMIFDHVALLLGDHLKNVPDEKPEIENI</sequence>
<keyword evidence="1" id="KW-0677">Repeat</keyword>
<evidence type="ECO:0000313" key="4">
    <source>
        <dbReference type="EnsemblMetazoa" id="CLYHEMP010292.1"/>
    </source>
</evidence>
<dbReference type="SMART" id="SM00248">
    <property type="entry name" value="ANK"/>
    <property type="match status" value="3"/>
</dbReference>
<dbReference type="GeneID" id="136809598"/>
<reference evidence="4" key="1">
    <citation type="submission" date="2021-01" db="UniProtKB">
        <authorList>
            <consortium name="EnsemblMetazoa"/>
        </authorList>
    </citation>
    <scope>IDENTIFICATION</scope>
</reference>
<feature type="chain" id="PRO_5029818146" evidence="3">
    <location>
        <begin position="22"/>
        <end position="693"/>
    </location>
</feature>
<evidence type="ECO:0000256" key="2">
    <source>
        <dbReference type="ARBA" id="ARBA00023043"/>
    </source>
</evidence>
<evidence type="ECO:0000256" key="1">
    <source>
        <dbReference type="ARBA" id="ARBA00022737"/>
    </source>
</evidence>
<dbReference type="SUPFAM" id="SSF48403">
    <property type="entry name" value="Ankyrin repeat"/>
    <property type="match status" value="1"/>
</dbReference>
<dbReference type="PANTHER" id="PTHR24198">
    <property type="entry name" value="ANKYRIN REPEAT AND PROTEIN KINASE DOMAIN-CONTAINING PROTEIN"/>
    <property type="match status" value="1"/>
</dbReference>
<dbReference type="Proteomes" id="UP000594262">
    <property type="component" value="Unplaced"/>
</dbReference>
<protein>
    <submittedName>
        <fullName evidence="4">Uncharacterized protein</fullName>
    </submittedName>
</protein>
<organism evidence="4 5">
    <name type="scientific">Clytia hemisphaerica</name>
    <dbReference type="NCBI Taxonomy" id="252671"/>
    <lineage>
        <taxon>Eukaryota</taxon>
        <taxon>Metazoa</taxon>
        <taxon>Cnidaria</taxon>
        <taxon>Hydrozoa</taxon>
        <taxon>Hydroidolina</taxon>
        <taxon>Leptothecata</taxon>
        <taxon>Obeliida</taxon>
        <taxon>Clytiidae</taxon>
        <taxon>Clytia</taxon>
    </lineage>
</organism>
<keyword evidence="3" id="KW-0732">Signal</keyword>
<accession>A0A7M5UGI1</accession>
<evidence type="ECO:0000256" key="3">
    <source>
        <dbReference type="SAM" id="SignalP"/>
    </source>
</evidence>
<dbReference type="RefSeq" id="XP_066922239.1">
    <property type="nucleotide sequence ID" value="XM_067066138.1"/>
</dbReference>
<keyword evidence="2" id="KW-0040">ANK repeat</keyword>
<keyword evidence="5" id="KW-1185">Reference proteome</keyword>
<evidence type="ECO:0000313" key="5">
    <source>
        <dbReference type="Proteomes" id="UP000594262"/>
    </source>
</evidence>
<dbReference type="InterPro" id="IPR036770">
    <property type="entry name" value="Ankyrin_rpt-contain_sf"/>
</dbReference>
<feature type="signal peptide" evidence="3">
    <location>
        <begin position="1"/>
        <end position="21"/>
    </location>
</feature>
<name>A0A7M5UGI1_9CNID</name>
<dbReference type="AlphaFoldDB" id="A0A7M5UGI1"/>
<proteinExistence type="predicted"/>
<dbReference type="PANTHER" id="PTHR24198:SF165">
    <property type="entry name" value="ANKYRIN REPEAT-CONTAINING PROTEIN-RELATED"/>
    <property type="match status" value="1"/>
</dbReference>
<dbReference type="InterPro" id="IPR002110">
    <property type="entry name" value="Ankyrin_rpt"/>
</dbReference>
<dbReference type="Pfam" id="PF12796">
    <property type="entry name" value="Ank_2"/>
    <property type="match status" value="1"/>
</dbReference>
<dbReference type="EnsemblMetazoa" id="CLYHEMT010292.1">
    <property type="protein sequence ID" value="CLYHEMP010292.1"/>
    <property type="gene ID" value="CLYHEMG010292"/>
</dbReference>